<dbReference type="InterPro" id="IPR041078">
    <property type="entry name" value="Plavaka"/>
</dbReference>
<comment type="caution">
    <text evidence="2">The sequence shown here is derived from an EMBL/GenBank/DDBJ whole genome shotgun (WGS) entry which is preliminary data.</text>
</comment>
<evidence type="ECO:0000259" key="1">
    <source>
        <dbReference type="Pfam" id="PF20722"/>
    </source>
</evidence>
<dbReference type="GeneID" id="64702252"/>
<evidence type="ECO:0000313" key="3">
    <source>
        <dbReference type="Proteomes" id="UP000823399"/>
    </source>
</evidence>
<sequence length="861" mass="97745">MVLIWGDSGWSTFLKNSEEVSSTRVALLDVVLVKAGLLGRAGDETGDEDTGSISLALCPNCKLGEYPSIEALISHLNSPSTLFNQSAVTGTCHLQSGYVYGVSRNMLDKLEDDQYAHRRKINHYYPFHDEGEWELGMFLVENLTQTQITKFLKLKWVNDGYRSKLPSFTTKDHLLDWMDSLPSFAPWKVSKLAFKGYKTVRPVELVWHDVLEVVKQLFSDPTFANHMTFNPYVANVKNQREYGDYMSADMAWKIQDHLPFGATQVPIILGSDKTPMHPVFVTIGNIDSEFRVHTDYQSILQARLWHKCMDLVFTNLKVAAKDGCFMPDPSRYIRHVFTPLVAHVCNLPEATMIATVDPWDLDKFQKAAKAVNLSGVHMPYWRDWMFVCPSVFLAGEVLHTCHKFFVDHPLKWIKEALGDYELDTCFMVQHKRVGTRHFAKGITHVNQMTGHEHRDIQRTIVASIAGAVPPRFVHTICALVDFFYLAQNLVHSPESLQSMVQALSDFHSFKDAIIQAEARKGKKGVKEDFFIPKLELLQSFNGTIQKLGTLMQFSADVTERLLITHYFMEQCVRILNCQESMEMFGLYMLLTSRGASLVNAIYAKDEDVTIANPALSWGILSGDALTAFQLNITPDYKSLSSSDIRTKYALFGFERALAEFICSSPLSSGENSCWDPKYGRFQVWHKFRLQLHSAFQPRVIMPSRVVQAYPPSDDFPFGNCDTVLVDTTGIDGKTTSCIAQVRLIFQPTVRRGSNLELPSCLSDPLLYVQFFHFISSPDDRPELAMWTMERTYTQEENGNHCRKGAVIRVTDVMHAVELIPVYGEAVANSVSSATSLERYERFFLNNFADKESYHTFSTEFV</sequence>
<reference evidence="2" key="1">
    <citation type="journal article" date="2020" name="New Phytol.">
        <title>Comparative genomics reveals dynamic genome evolution in host specialist ectomycorrhizal fungi.</title>
        <authorList>
            <person name="Lofgren L.A."/>
            <person name="Nguyen N.H."/>
            <person name="Vilgalys R."/>
            <person name="Ruytinx J."/>
            <person name="Liao H.L."/>
            <person name="Branco S."/>
            <person name="Kuo A."/>
            <person name="LaButti K."/>
            <person name="Lipzen A."/>
            <person name="Andreopoulos W."/>
            <person name="Pangilinan J."/>
            <person name="Riley R."/>
            <person name="Hundley H."/>
            <person name="Na H."/>
            <person name="Barry K."/>
            <person name="Grigoriev I.V."/>
            <person name="Stajich J.E."/>
            <person name="Kennedy P.G."/>
        </authorList>
    </citation>
    <scope>NUCLEOTIDE SEQUENCE</scope>
    <source>
        <strain evidence="2">FC423</strain>
    </source>
</reference>
<dbReference type="RefSeq" id="XP_041287290.1">
    <property type="nucleotide sequence ID" value="XM_041439993.1"/>
</dbReference>
<feature type="domain" description="DUF6830" evidence="1">
    <location>
        <begin position="625"/>
        <end position="727"/>
    </location>
</feature>
<proteinExistence type="predicted"/>
<organism evidence="2 3">
    <name type="scientific">Suillus discolor</name>
    <dbReference type="NCBI Taxonomy" id="1912936"/>
    <lineage>
        <taxon>Eukaryota</taxon>
        <taxon>Fungi</taxon>
        <taxon>Dikarya</taxon>
        <taxon>Basidiomycota</taxon>
        <taxon>Agaricomycotina</taxon>
        <taxon>Agaricomycetes</taxon>
        <taxon>Agaricomycetidae</taxon>
        <taxon>Boletales</taxon>
        <taxon>Suillineae</taxon>
        <taxon>Suillaceae</taxon>
        <taxon>Suillus</taxon>
    </lineage>
</organism>
<dbReference type="OrthoDB" id="3232986at2759"/>
<dbReference type="Proteomes" id="UP000823399">
    <property type="component" value="Unassembled WGS sequence"/>
</dbReference>
<dbReference type="InterPro" id="IPR049233">
    <property type="entry name" value="DUF6830"/>
</dbReference>
<protein>
    <recommendedName>
        <fullName evidence="1">DUF6830 domain-containing protein</fullName>
    </recommendedName>
</protein>
<gene>
    <name evidence="2" type="ORF">F5147DRAFT_747880</name>
</gene>
<dbReference type="AlphaFoldDB" id="A0A9P7JNT4"/>
<dbReference type="EMBL" id="JABBWM010000083">
    <property type="protein sequence ID" value="KAG2093732.1"/>
    <property type="molecule type" value="Genomic_DNA"/>
</dbReference>
<accession>A0A9P7JNT4</accession>
<keyword evidence="3" id="KW-1185">Reference proteome</keyword>
<evidence type="ECO:0000313" key="2">
    <source>
        <dbReference type="EMBL" id="KAG2093732.1"/>
    </source>
</evidence>
<dbReference type="Pfam" id="PF18759">
    <property type="entry name" value="Plavaka"/>
    <property type="match status" value="2"/>
</dbReference>
<name>A0A9P7JNT4_9AGAM</name>
<dbReference type="Pfam" id="PF20722">
    <property type="entry name" value="DUF6830"/>
    <property type="match status" value="1"/>
</dbReference>